<dbReference type="CDD" id="cd01941">
    <property type="entry name" value="YeiC_kinase_like"/>
    <property type="match status" value="1"/>
</dbReference>
<keyword evidence="1" id="KW-0808">Transferase</keyword>
<sequence length="368" mass="40331">MSLTKREKEIYEHIKSNPMVSQEELANTIGISRSAVAGHIANLIKKGFINGRGYVVNDKKGVTVIGGANIDIKGMTFDTLKKYTSNPGHVEITLGGVGRNIANNLALLDVPVTFLSIIGNDDEGKRIITETRKTGVNCEHIATSDTKHTGIYLAIIDNTGNMDIAISGMEVLEELNVKYLEKKIDIINNSRIVVIDTNIPESSIEYVVDACARKNIPVLAEPVSIDKSKKLKKVLGNIDYITPNRDELGSLLETEIINDNDMIKVTKEIRKLGTKNVIVTLGERGVYLSSNEYEGYVDSYKVNVIDATGAGDALTAGFIYGIINDMSIEDSVRYGIAAATFTLSSSESVNPFLNRKILDRIVKENKYV</sequence>
<dbReference type="InterPro" id="IPR011611">
    <property type="entry name" value="PfkB_dom"/>
</dbReference>
<dbReference type="eggNOG" id="COG0524">
    <property type="taxonomic scope" value="Bacteria"/>
</dbReference>
<dbReference type="InterPro" id="IPR002139">
    <property type="entry name" value="Ribo/fructo_kinase"/>
</dbReference>
<dbReference type="RefSeq" id="WP_013298170.1">
    <property type="nucleotide sequence ID" value="NC_014410.1"/>
</dbReference>
<reference evidence="4 5" key="1">
    <citation type="submission" date="2010-08" db="EMBL/GenBank/DDBJ databases">
        <title>Complete sequence of Thermoanaerobacterium thermosaccharolyticum DSM 571.</title>
        <authorList>
            <consortium name="US DOE Joint Genome Institute"/>
            <person name="Lucas S."/>
            <person name="Copeland A."/>
            <person name="Lapidus A."/>
            <person name="Cheng J.-F."/>
            <person name="Bruce D."/>
            <person name="Goodwin L."/>
            <person name="Pitluck S."/>
            <person name="Teshima H."/>
            <person name="Detter J.C."/>
            <person name="Han C."/>
            <person name="Tapia R."/>
            <person name="Land M."/>
            <person name="Hauser L."/>
            <person name="Chang Y.-J."/>
            <person name="Jeffries C."/>
            <person name="Kyrpides N."/>
            <person name="Ivanova N."/>
            <person name="Mikhailova N."/>
            <person name="Hemme C.L."/>
            <person name="Woyke T."/>
        </authorList>
    </citation>
    <scope>NUCLEOTIDE SEQUENCE [LARGE SCALE GENOMIC DNA]</scope>
    <source>
        <strain evidence="5">ATCC 7956 / DSM 571 / NCIMB 9385 / NCA 3814 / NCTC 13789 / WDCM 00135 / 2032</strain>
    </source>
</reference>
<dbReference type="KEGG" id="ttm:Tthe_1699"/>
<dbReference type="PANTHER" id="PTHR10584:SF166">
    <property type="entry name" value="RIBOKINASE"/>
    <property type="match status" value="1"/>
</dbReference>
<evidence type="ECO:0000256" key="2">
    <source>
        <dbReference type="ARBA" id="ARBA00022777"/>
    </source>
</evidence>
<dbReference type="Pfam" id="PF00294">
    <property type="entry name" value="PfkB"/>
    <property type="match status" value="1"/>
</dbReference>
<accession>D9TQH0</accession>
<dbReference type="Gene3D" id="1.10.10.10">
    <property type="entry name" value="Winged helix-like DNA-binding domain superfamily/Winged helix DNA-binding domain"/>
    <property type="match status" value="1"/>
</dbReference>
<dbReference type="Gene3D" id="3.40.1190.20">
    <property type="match status" value="1"/>
</dbReference>
<evidence type="ECO:0000313" key="4">
    <source>
        <dbReference type="EMBL" id="ADL69204.1"/>
    </source>
</evidence>
<organism evidence="4 5">
    <name type="scientific">Thermoanaerobacterium thermosaccharolyticum (strain ATCC 7956 / DSM 571 / NCIMB 9385 / NCA 3814 / NCTC 13789 / WDCM 00135 / 2032)</name>
    <name type="common">Clostridium thermosaccharolyticum</name>
    <dbReference type="NCBI Taxonomy" id="580327"/>
    <lineage>
        <taxon>Bacteria</taxon>
        <taxon>Bacillati</taxon>
        <taxon>Bacillota</taxon>
        <taxon>Clostridia</taxon>
        <taxon>Thermoanaerobacterales</taxon>
        <taxon>Thermoanaerobacteraceae</taxon>
        <taxon>Thermoanaerobacterium</taxon>
    </lineage>
</organism>
<evidence type="ECO:0000313" key="5">
    <source>
        <dbReference type="Proteomes" id="UP000001626"/>
    </source>
</evidence>
<dbReference type="OrthoDB" id="9806249at2"/>
<dbReference type="HOGENOM" id="CLU_027634_11_2_9"/>
<dbReference type="GO" id="GO:0006796">
    <property type="term" value="P:phosphate-containing compound metabolic process"/>
    <property type="evidence" value="ECO:0007669"/>
    <property type="project" value="UniProtKB-ARBA"/>
</dbReference>
<evidence type="ECO:0000256" key="1">
    <source>
        <dbReference type="ARBA" id="ARBA00022679"/>
    </source>
</evidence>
<dbReference type="EMBL" id="CP002171">
    <property type="protein sequence ID" value="ADL69204.1"/>
    <property type="molecule type" value="Genomic_DNA"/>
</dbReference>
<dbReference type="PANTHER" id="PTHR10584">
    <property type="entry name" value="SUGAR KINASE"/>
    <property type="match status" value="1"/>
</dbReference>
<dbReference type="Pfam" id="PF13412">
    <property type="entry name" value="HTH_24"/>
    <property type="match status" value="1"/>
</dbReference>
<dbReference type="eggNOG" id="COG2771">
    <property type="taxonomic scope" value="Bacteria"/>
</dbReference>
<dbReference type="InterPro" id="IPR036388">
    <property type="entry name" value="WH-like_DNA-bd_sf"/>
</dbReference>
<gene>
    <name evidence="4" type="ordered locus">Tthe_1699</name>
</gene>
<name>D9TQH0_THETC</name>
<keyword evidence="2" id="KW-0418">Kinase</keyword>
<keyword evidence="5" id="KW-1185">Reference proteome</keyword>
<dbReference type="Proteomes" id="UP000001626">
    <property type="component" value="Chromosome"/>
</dbReference>
<dbReference type="SUPFAM" id="SSF53613">
    <property type="entry name" value="Ribokinase-like"/>
    <property type="match status" value="1"/>
</dbReference>
<dbReference type="InterPro" id="IPR029056">
    <property type="entry name" value="Ribokinase-like"/>
</dbReference>
<evidence type="ECO:0000259" key="3">
    <source>
        <dbReference type="Pfam" id="PF00294"/>
    </source>
</evidence>
<proteinExistence type="predicted"/>
<dbReference type="InterPro" id="IPR036390">
    <property type="entry name" value="WH_DNA-bd_sf"/>
</dbReference>
<dbReference type="PRINTS" id="PR00990">
    <property type="entry name" value="RIBOKINASE"/>
</dbReference>
<dbReference type="GeneID" id="93864527"/>
<dbReference type="STRING" id="580327.Tthe_1699"/>
<protein>
    <submittedName>
        <fullName evidence="4">PfkB domain protein</fullName>
    </submittedName>
</protein>
<dbReference type="GO" id="GO:0016301">
    <property type="term" value="F:kinase activity"/>
    <property type="evidence" value="ECO:0007669"/>
    <property type="project" value="UniProtKB-KW"/>
</dbReference>
<feature type="domain" description="Carbohydrate kinase PfkB" evidence="3">
    <location>
        <begin position="61"/>
        <end position="351"/>
    </location>
</feature>
<dbReference type="SUPFAM" id="SSF46785">
    <property type="entry name" value="Winged helix' DNA-binding domain"/>
    <property type="match status" value="1"/>
</dbReference>
<dbReference type="AlphaFoldDB" id="D9TQH0"/>